<dbReference type="PANTHER" id="PTHR43692">
    <property type="entry name" value="UDP-N-ACETYLMURAMOYLALANINE--D-GLUTAMATE LIGASE"/>
    <property type="match status" value="1"/>
</dbReference>
<comment type="pathway">
    <text evidence="2 7 8">Cell wall biogenesis; peptidoglycan biosynthesis.</text>
</comment>
<evidence type="ECO:0000256" key="2">
    <source>
        <dbReference type="ARBA" id="ARBA00004752"/>
    </source>
</evidence>
<dbReference type="AlphaFoldDB" id="A0A225MGH5"/>
<dbReference type="GO" id="GO:0071555">
    <property type="term" value="P:cell wall organization"/>
    <property type="evidence" value="ECO:0007669"/>
    <property type="project" value="UniProtKB-KW"/>
</dbReference>
<evidence type="ECO:0000313" key="11">
    <source>
        <dbReference type="EMBL" id="OWT60364.1"/>
    </source>
</evidence>
<dbReference type="EMBL" id="NJIH01000006">
    <property type="protein sequence ID" value="OWT60364.1"/>
    <property type="molecule type" value="Genomic_DNA"/>
</dbReference>
<dbReference type="UniPathway" id="UPA00219"/>
<comment type="similarity">
    <text evidence="7">Belongs to the MurCDEF family.</text>
</comment>
<keyword evidence="5 7" id="KW-0547">Nucleotide-binding</keyword>
<protein>
    <recommendedName>
        <fullName evidence="7 8">UDP-N-acetylmuramoylalanine--D-glutamate ligase</fullName>
        <ecNumber evidence="7 8">6.3.2.9</ecNumber>
    </recommendedName>
    <alternativeName>
        <fullName evidence="7">D-glutamic acid-adding enzyme</fullName>
    </alternativeName>
    <alternativeName>
        <fullName evidence="7">UDP-N-acetylmuramoyl-L-alanyl-D-glutamate synthetase</fullName>
    </alternativeName>
</protein>
<comment type="catalytic activity">
    <reaction evidence="7 8">
        <text>UDP-N-acetyl-alpha-D-muramoyl-L-alanine + D-glutamate + ATP = UDP-N-acetyl-alpha-D-muramoyl-L-alanyl-D-glutamate + ADP + phosphate + H(+)</text>
        <dbReference type="Rhea" id="RHEA:16429"/>
        <dbReference type="ChEBI" id="CHEBI:15378"/>
        <dbReference type="ChEBI" id="CHEBI:29986"/>
        <dbReference type="ChEBI" id="CHEBI:30616"/>
        <dbReference type="ChEBI" id="CHEBI:43474"/>
        <dbReference type="ChEBI" id="CHEBI:83898"/>
        <dbReference type="ChEBI" id="CHEBI:83900"/>
        <dbReference type="ChEBI" id="CHEBI:456216"/>
        <dbReference type="EC" id="6.3.2.9"/>
    </reaction>
</comment>
<evidence type="ECO:0000256" key="5">
    <source>
        <dbReference type="ARBA" id="ARBA00022741"/>
    </source>
</evidence>
<keyword evidence="7 8" id="KW-0961">Cell wall biogenesis/degradation</keyword>
<evidence type="ECO:0000313" key="12">
    <source>
        <dbReference type="Proteomes" id="UP000214603"/>
    </source>
</evidence>
<dbReference type="HAMAP" id="MF_00639">
    <property type="entry name" value="MurD"/>
    <property type="match status" value="1"/>
</dbReference>
<evidence type="ECO:0000259" key="9">
    <source>
        <dbReference type="Pfam" id="PF02875"/>
    </source>
</evidence>
<keyword evidence="7 8" id="KW-0573">Peptidoglycan synthesis</keyword>
<dbReference type="InterPro" id="IPR013221">
    <property type="entry name" value="Mur_ligase_cen"/>
</dbReference>
<feature type="domain" description="Mur ligase central" evidence="10">
    <location>
        <begin position="151"/>
        <end position="280"/>
    </location>
</feature>
<keyword evidence="3 7" id="KW-0963">Cytoplasm</keyword>
<comment type="function">
    <text evidence="7 8">Cell wall formation. Catalyzes the addition of glutamate to the nucleotide precursor UDP-N-acetylmuramoyl-L-alanine (UMA).</text>
</comment>
<dbReference type="RefSeq" id="WP_088603622.1">
    <property type="nucleotide sequence ID" value="NZ_NJIH01000006.1"/>
</dbReference>
<feature type="domain" description="Mur ligase C-terminal" evidence="9">
    <location>
        <begin position="382"/>
        <end position="495"/>
    </location>
</feature>
<dbReference type="InterPro" id="IPR036615">
    <property type="entry name" value="Mur_ligase_C_dom_sf"/>
</dbReference>
<dbReference type="GO" id="GO:0009252">
    <property type="term" value="P:peptidoglycan biosynthetic process"/>
    <property type="evidence" value="ECO:0007669"/>
    <property type="project" value="UniProtKB-UniRule"/>
</dbReference>
<keyword evidence="4 7" id="KW-0436">Ligase</keyword>
<dbReference type="GO" id="GO:0005524">
    <property type="term" value="F:ATP binding"/>
    <property type="evidence" value="ECO:0007669"/>
    <property type="project" value="UniProtKB-UniRule"/>
</dbReference>
<dbReference type="Pfam" id="PF21799">
    <property type="entry name" value="MurD-like_N"/>
    <property type="match status" value="1"/>
</dbReference>
<dbReference type="Gene3D" id="3.40.50.720">
    <property type="entry name" value="NAD(P)-binding Rossmann-like Domain"/>
    <property type="match status" value="1"/>
</dbReference>
<dbReference type="Pfam" id="PF02875">
    <property type="entry name" value="Mur_ligase_C"/>
    <property type="match status" value="1"/>
</dbReference>
<proteinExistence type="inferred from homology"/>
<dbReference type="GO" id="GO:0051301">
    <property type="term" value="P:cell division"/>
    <property type="evidence" value="ECO:0007669"/>
    <property type="project" value="UniProtKB-KW"/>
</dbReference>
<dbReference type="Gene3D" id="3.90.190.20">
    <property type="entry name" value="Mur ligase, C-terminal domain"/>
    <property type="match status" value="1"/>
</dbReference>
<dbReference type="GO" id="GO:0005737">
    <property type="term" value="C:cytoplasm"/>
    <property type="evidence" value="ECO:0007669"/>
    <property type="project" value="UniProtKB-SubCell"/>
</dbReference>
<evidence type="ECO:0000256" key="8">
    <source>
        <dbReference type="RuleBase" id="RU003664"/>
    </source>
</evidence>
<keyword evidence="7 8" id="KW-0132">Cell division</keyword>
<evidence type="ECO:0000256" key="1">
    <source>
        <dbReference type="ARBA" id="ARBA00004496"/>
    </source>
</evidence>
<dbReference type="InterPro" id="IPR004101">
    <property type="entry name" value="Mur_ligase_C"/>
</dbReference>
<reference evidence="12" key="1">
    <citation type="submission" date="2017-06" db="EMBL/GenBank/DDBJ databases">
        <title>Herbaspirillum phytohormonus sp. nov., isolated from the root nodule of Robinia pseudoacacia in lead-zinc mine.</title>
        <authorList>
            <person name="Fan M."/>
            <person name="Lin Y."/>
        </authorList>
    </citation>
    <scope>NUCLEOTIDE SEQUENCE [LARGE SCALE GENOMIC DNA]</scope>
    <source>
        <strain evidence="12">SC-089</strain>
    </source>
</reference>
<dbReference type="InterPro" id="IPR036565">
    <property type="entry name" value="Mur-like_cat_sf"/>
</dbReference>
<comment type="caution">
    <text evidence="11">The sequence shown here is derived from an EMBL/GenBank/DDBJ whole genome shotgun (WGS) entry which is preliminary data.</text>
</comment>
<dbReference type="NCBIfam" id="TIGR01087">
    <property type="entry name" value="murD"/>
    <property type="match status" value="1"/>
</dbReference>
<feature type="binding site" evidence="7">
    <location>
        <begin position="153"/>
        <end position="159"/>
    </location>
    <ligand>
        <name>ATP</name>
        <dbReference type="ChEBI" id="CHEBI:30616"/>
    </ligand>
</feature>
<dbReference type="Pfam" id="PF08245">
    <property type="entry name" value="Mur_ligase_M"/>
    <property type="match status" value="1"/>
</dbReference>
<comment type="subcellular location">
    <subcellularLocation>
        <location evidence="1 7 8">Cytoplasm</location>
    </subcellularLocation>
</comment>
<keyword evidence="7 8" id="KW-0133">Cell shape</keyword>
<sequence>MNTNFTFPSLADNPLVLILGLGETGAAAALWCADRGARLRLVDTREQPPGWAALQEQLQGVAAGDPAAGIPAAGAPGADCRYGESALDAAALDGVRSVVISPGLSPLQEPVRSFLAQAAQRGIEVIGEIELFARALNDMAEQGYQPKVLAVTGTNGKTTVTAMTRQMCQAAGLRARAAGNISPAALAALRDALASGELPDAWVLELSSFQIESTRSLRADAAAVLNVTQDHLDWHGSMQAYQAAKARLLKMARVAVINRDDPLVVVMVDDPAAASVRTFGRGVPELDGDLGLDASHDVRWLAVAELLDFDLPAAPKRRRGQAQIPLPRHPGRLTRLMPADALRVRGLHNVLNALAALALARAAGLRWADVLPALRDYRGEPHRVEFVRSIAGVDFVEDSKGTNVGATVAGLEGLGRKVVLIAGGLGKGQDFAPLARAAAQHARAVVLIGRDGPAIAQALEPAGVSAERADTLEQAVRRGFELAQPGDVVLLSPACASMDMFRNYAHRAQAFVAAVQELALDEGEME</sequence>
<dbReference type="EC" id="6.3.2.9" evidence="7 8"/>
<gene>
    <name evidence="7" type="primary">murD</name>
    <name evidence="11" type="ORF">CEY11_12030</name>
</gene>
<accession>A0A225MGH5</accession>
<keyword evidence="12" id="KW-1185">Reference proteome</keyword>
<dbReference type="SUPFAM" id="SSF53623">
    <property type="entry name" value="MurD-like peptide ligases, catalytic domain"/>
    <property type="match status" value="1"/>
</dbReference>
<dbReference type="GO" id="GO:0008764">
    <property type="term" value="F:UDP-N-acetylmuramoylalanine-D-glutamate ligase activity"/>
    <property type="evidence" value="ECO:0007669"/>
    <property type="project" value="UniProtKB-UniRule"/>
</dbReference>
<name>A0A225MGH5_9BURK</name>
<evidence type="ECO:0000256" key="4">
    <source>
        <dbReference type="ARBA" id="ARBA00022598"/>
    </source>
</evidence>
<evidence type="ECO:0000256" key="6">
    <source>
        <dbReference type="ARBA" id="ARBA00022840"/>
    </source>
</evidence>
<evidence type="ECO:0000256" key="3">
    <source>
        <dbReference type="ARBA" id="ARBA00022490"/>
    </source>
</evidence>
<dbReference type="PANTHER" id="PTHR43692:SF1">
    <property type="entry name" value="UDP-N-ACETYLMURAMOYLALANINE--D-GLUTAMATE LIGASE"/>
    <property type="match status" value="1"/>
</dbReference>
<dbReference type="GO" id="GO:0008360">
    <property type="term" value="P:regulation of cell shape"/>
    <property type="evidence" value="ECO:0007669"/>
    <property type="project" value="UniProtKB-KW"/>
</dbReference>
<dbReference type="Gene3D" id="3.40.1190.10">
    <property type="entry name" value="Mur-like, catalytic domain"/>
    <property type="match status" value="1"/>
</dbReference>
<organism evidence="11 12">
    <name type="scientific">Candidimonas nitroreducens</name>
    <dbReference type="NCBI Taxonomy" id="683354"/>
    <lineage>
        <taxon>Bacteria</taxon>
        <taxon>Pseudomonadati</taxon>
        <taxon>Pseudomonadota</taxon>
        <taxon>Betaproteobacteria</taxon>
        <taxon>Burkholderiales</taxon>
        <taxon>Alcaligenaceae</taxon>
        <taxon>Candidimonas</taxon>
    </lineage>
</organism>
<evidence type="ECO:0000256" key="7">
    <source>
        <dbReference type="HAMAP-Rule" id="MF_00639"/>
    </source>
</evidence>
<dbReference type="OrthoDB" id="9809796at2"/>
<keyword evidence="7 8" id="KW-0131">Cell cycle</keyword>
<keyword evidence="6 7" id="KW-0067">ATP-binding</keyword>
<dbReference type="InterPro" id="IPR005762">
    <property type="entry name" value="MurD"/>
</dbReference>
<dbReference type="Proteomes" id="UP000214603">
    <property type="component" value="Unassembled WGS sequence"/>
</dbReference>
<dbReference type="SUPFAM" id="SSF53244">
    <property type="entry name" value="MurD-like peptide ligases, peptide-binding domain"/>
    <property type="match status" value="1"/>
</dbReference>
<evidence type="ECO:0000259" key="10">
    <source>
        <dbReference type="Pfam" id="PF08245"/>
    </source>
</evidence>
<dbReference type="SUPFAM" id="SSF51984">
    <property type="entry name" value="MurCD N-terminal domain"/>
    <property type="match status" value="1"/>
</dbReference>